<protein>
    <submittedName>
        <fullName evidence="2">YGGT family protein</fullName>
    </submittedName>
</protein>
<organism evidence="2">
    <name type="scientific">Schaalia odontolytica</name>
    <dbReference type="NCBI Taxonomy" id="1660"/>
    <lineage>
        <taxon>Bacteria</taxon>
        <taxon>Bacillati</taxon>
        <taxon>Actinomycetota</taxon>
        <taxon>Actinomycetes</taxon>
        <taxon>Actinomycetales</taxon>
        <taxon>Actinomycetaceae</taxon>
        <taxon>Schaalia</taxon>
    </lineage>
</organism>
<feature type="transmembrane region" description="Helical" evidence="1">
    <location>
        <begin position="74"/>
        <end position="97"/>
    </location>
</feature>
<dbReference type="Pfam" id="PF02325">
    <property type="entry name" value="CCB3_YggT"/>
    <property type="match status" value="1"/>
</dbReference>
<dbReference type="EMBL" id="CACRSM010000003">
    <property type="protein sequence ID" value="VYT12288.1"/>
    <property type="molecule type" value="Genomic_DNA"/>
</dbReference>
<evidence type="ECO:0000256" key="1">
    <source>
        <dbReference type="SAM" id="Phobius"/>
    </source>
</evidence>
<gene>
    <name evidence="2" type="ORF">AOLFYP35_01625</name>
</gene>
<feature type="transmembrane region" description="Helical" evidence="1">
    <location>
        <begin position="6"/>
        <end position="27"/>
    </location>
</feature>
<reference evidence="2" key="1">
    <citation type="submission" date="2019-11" db="EMBL/GenBank/DDBJ databases">
        <authorList>
            <person name="Feng L."/>
        </authorList>
    </citation>
    <scope>NUCLEOTIDE SEQUENCE</scope>
    <source>
        <strain evidence="2">AodontolyticusLFYP35</strain>
    </source>
</reference>
<evidence type="ECO:0000313" key="2">
    <source>
        <dbReference type="EMBL" id="VYT12288.1"/>
    </source>
</evidence>
<name>A0A6N2U3K3_9ACTO</name>
<dbReference type="GO" id="GO:0016020">
    <property type="term" value="C:membrane"/>
    <property type="evidence" value="ECO:0007669"/>
    <property type="project" value="InterPro"/>
</dbReference>
<sequence length="102" mass="11372">MISQWLGGAIALLAGLYMLVLIARMIFDWIRFFSPLWRPSGIILPIANLVYALTDPPLSFLRRIIPPLRLGGNVAIDLGFMILFLATIIVENLGVFVRSLGF</sequence>
<dbReference type="InterPro" id="IPR003425">
    <property type="entry name" value="CCB3/YggT"/>
</dbReference>
<keyword evidence="1" id="KW-0472">Membrane</keyword>
<keyword evidence="1" id="KW-0812">Transmembrane</keyword>
<feature type="transmembrane region" description="Helical" evidence="1">
    <location>
        <begin position="36"/>
        <end position="54"/>
    </location>
</feature>
<proteinExistence type="predicted"/>
<dbReference type="AlphaFoldDB" id="A0A6N2U3K3"/>
<keyword evidence="1" id="KW-1133">Transmembrane helix</keyword>
<accession>A0A6N2U3K3</accession>